<dbReference type="RefSeq" id="WP_379958713.1">
    <property type="nucleotide sequence ID" value="NZ_JAUYVI010000006.1"/>
</dbReference>
<comment type="caution">
    <text evidence="2">The sequence shown here is derived from an EMBL/GenBank/DDBJ whole genome shotgun (WGS) entry which is preliminary data.</text>
</comment>
<dbReference type="PIRSF" id="PIRSF003174">
    <property type="entry name" value="CreA"/>
    <property type="match status" value="1"/>
</dbReference>
<sequence>MSRPRPSIVLLASFGVALLAAGAAASAQERIGAVSTTFRWVGPNDKVVIDRYDDPKVENAACYVSRAETGGIGGAVGLSEDPSRFSIACRAVGPLRMIGKIDESKDGEVVFSERTSAVFKAMQVTRFLDKTKNVLVYVVTSTKVIEGSPFNSISVVPLNQ</sequence>
<dbReference type="EMBL" id="JAUYVI010000006">
    <property type="protein sequence ID" value="MDQ7250012.1"/>
    <property type="molecule type" value="Genomic_DNA"/>
</dbReference>
<keyword evidence="1" id="KW-0732">Signal</keyword>
<name>A0ABU0YQL1_9PROT</name>
<organism evidence="2 3">
    <name type="scientific">Dongia sedimenti</name>
    <dbReference type="NCBI Taxonomy" id="3064282"/>
    <lineage>
        <taxon>Bacteria</taxon>
        <taxon>Pseudomonadati</taxon>
        <taxon>Pseudomonadota</taxon>
        <taxon>Alphaproteobacteria</taxon>
        <taxon>Rhodospirillales</taxon>
        <taxon>Dongiaceae</taxon>
        <taxon>Dongia</taxon>
    </lineage>
</organism>
<dbReference type="Pfam" id="PF05981">
    <property type="entry name" value="CreA"/>
    <property type="match status" value="1"/>
</dbReference>
<dbReference type="InterPro" id="IPR010292">
    <property type="entry name" value="Uncharacterised_CreA"/>
</dbReference>
<feature type="signal peptide" evidence="1">
    <location>
        <begin position="1"/>
        <end position="27"/>
    </location>
</feature>
<reference evidence="3" key="1">
    <citation type="submission" date="2023-08" db="EMBL/GenBank/DDBJ databases">
        <title>Rhodospirillaceae gen. nov., a novel taxon isolated from the Yangtze River Yuezi River estuary sludge.</title>
        <authorList>
            <person name="Ruan L."/>
        </authorList>
    </citation>
    <scope>NUCLEOTIDE SEQUENCE [LARGE SCALE GENOMIC DNA]</scope>
    <source>
        <strain evidence="3">R-7</strain>
    </source>
</reference>
<evidence type="ECO:0000313" key="2">
    <source>
        <dbReference type="EMBL" id="MDQ7250012.1"/>
    </source>
</evidence>
<dbReference type="Proteomes" id="UP001230156">
    <property type="component" value="Unassembled WGS sequence"/>
</dbReference>
<dbReference type="PANTHER" id="PTHR37952">
    <property type="match status" value="1"/>
</dbReference>
<feature type="chain" id="PRO_5045410912" evidence="1">
    <location>
        <begin position="28"/>
        <end position="160"/>
    </location>
</feature>
<proteinExistence type="predicted"/>
<evidence type="ECO:0000313" key="3">
    <source>
        <dbReference type="Proteomes" id="UP001230156"/>
    </source>
</evidence>
<keyword evidence="3" id="KW-1185">Reference proteome</keyword>
<evidence type="ECO:0000256" key="1">
    <source>
        <dbReference type="SAM" id="SignalP"/>
    </source>
</evidence>
<gene>
    <name evidence="2" type="ORF">Q8A70_20145</name>
</gene>
<dbReference type="PANTHER" id="PTHR37952:SF2">
    <property type="entry name" value="PROTEIN CREA"/>
    <property type="match status" value="1"/>
</dbReference>
<accession>A0ABU0YQL1</accession>
<protein>
    <submittedName>
        <fullName evidence="2">CreA family protein</fullName>
    </submittedName>
</protein>